<evidence type="ECO:0000313" key="14">
    <source>
        <dbReference type="EMBL" id="KAK9809860.1"/>
    </source>
</evidence>
<dbReference type="Gene3D" id="3.90.79.10">
    <property type="entry name" value="Nucleoside Triphosphate Pyrophosphohydrolase"/>
    <property type="match status" value="1"/>
</dbReference>
<dbReference type="GO" id="GO:0034039">
    <property type="term" value="F:8-oxo-7,8-dihydroguanine DNA N-glycosylase activity"/>
    <property type="evidence" value="ECO:0007669"/>
    <property type="project" value="TreeGrafter"/>
</dbReference>
<dbReference type="Proteomes" id="UP001489004">
    <property type="component" value="Unassembled WGS sequence"/>
</dbReference>
<dbReference type="InterPro" id="IPR015797">
    <property type="entry name" value="NUDIX_hydrolase-like_dom_sf"/>
</dbReference>
<dbReference type="InterPro" id="IPR004036">
    <property type="entry name" value="Endonuclease-III-like_CS2"/>
</dbReference>
<evidence type="ECO:0000256" key="6">
    <source>
        <dbReference type="ARBA" id="ARBA00022723"/>
    </source>
</evidence>
<evidence type="ECO:0000256" key="11">
    <source>
        <dbReference type="ARBA" id="ARBA00023204"/>
    </source>
</evidence>
<dbReference type="GO" id="GO:0006298">
    <property type="term" value="P:mismatch repair"/>
    <property type="evidence" value="ECO:0007669"/>
    <property type="project" value="TreeGrafter"/>
</dbReference>
<comment type="caution">
    <text evidence="14">The sequence shown here is derived from an EMBL/GenBank/DDBJ whole genome shotgun (WGS) entry which is preliminary data.</text>
</comment>
<keyword evidence="12" id="KW-0326">Glycosidase</keyword>
<reference evidence="14 15" key="1">
    <citation type="journal article" date="2024" name="Nat. Commun.">
        <title>Phylogenomics reveals the evolutionary origins of lichenization in chlorophyte algae.</title>
        <authorList>
            <person name="Puginier C."/>
            <person name="Libourel C."/>
            <person name="Otte J."/>
            <person name="Skaloud P."/>
            <person name="Haon M."/>
            <person name="Grisel S."/>
            <person name="Petersen M."/>
            <person name="Berrin J.G."/>
            <person name="Delaux P.M."/>
            <person name="Dal Grande F."/>
            <person name="Keller J."/>
        </authorList>
    </citation>
    <scope>NUCLEOTIDE SEQUENCE [LARGE SCALE GENOMIC DNA]</scope>
    <source>
        <strain evidence="14 15">SAG 2043</strain>
    </source>
</reference>
<dbReference type="InterPro" id="IPR003265">
    <property type="entry name" value="HhH-GPD_domain"/>
</dbReference>
<evidence type="ECO:0000313" key="15">
    <source>
        <dbReference type="Proteomes" id="UP001489004"/>
    </source>
</evidence>
<dbReference type="Gene3D" id="1.10.1670.10">
    <property type="entry name" value="Helix-hairpin-Helix base-excision DNA repair enzymes (C-terminal)"/>
    <property type="match status" value="1"/>
</dbReference>
<dbReference type="SUPFAM" id="SSF55811">
    <property type="entry name" value="Nudix"/>
    <property type="match status" value="1"/>
</dbReference>
<evidence type="ECO:0000259" key="13">
    <source>
        <dbReference type="SMART" id="SM00478"/>
    </source>
</evidence>
<organism evidence="14 15">
    <name type="scientific">[Myrmecia] bisecta</name>
    <dbReference type="NCBI Taxonomy" id="41462"/>
    <lineage>
        <taxon>Eukaryota</taxon>
        <taxon>Viridiplantae</taxon>
        <taxon>Chlorophyta</taxon>
        <taxon>core chlorophytes</taxon>
        <taxon>Trebouxiophyceae</taxon>
        <taxon>Trebouxiales</taxon>
        <taxon>Trebouxiaceae</taxon>
        <taxon>Myrmecia</taxon>
    </lineage>
</organism>
<dbReference type="GO" id="GO:0032357">
    <property type="term" value="F:oxidized purine DNA binding"/>
    <property type="evidence" value="ECO:0007669"/>
    <property type="project" value="TreeGrafter"/>
</dbReference>
<dbReference type="SMART" id="SM00478">
    <property type="entry name" value="ENDO3c"/>
    <property type="match status" value="1"/>
</dbReference>
<evidence type="ECO:0000256" key="4">
    <source>
        <dbReference type="ARBA" id="ARBA00012045"/>
    </source>
</evidence>
<evidence type="ECO:0000256" key="9">
    <source>
        <dbReference type="ARBA" id="ARBA00023004"/>
    </source>
</evidence>
<sequence>MSAKCRSLSKKQKVESVEGSSVQAVVLPKVDETASFTSEEVVQIRRNLLDWYDRNHRILPWRRNKHSKREASARDGEGNPGAPLDLPDQQFIYYVWVCEVMSQQTQVPRAAAYFKRWIAKWPTVQALAAASQDEVNEVWAGLGYYRRARFLLEGAQYIQRDLGGAFPTTSQELQKIPGVGAYTGNAMASIACNQPVAVVDANVVRVLARLRRLSADPRSGASVKLHALLANALVDPDRPGDFNQAMMELGATVCTVHQPPTCQDCPIRNQCQAVAVVEQFVSDGGDRAAPRAPTVVQYPSKVEKAQRREELVAVCVVELKPASGKAGVPSQYLLVQRPETGLLAGLWEFPSRAVDAGSTAKQCSQALDMYLHETLGLPIKGEM</sequence>
<dbReference type="GO" id="GO:0005634">
    <property type="term" value="C:nucleus"/>
    <property type="evidence" value="ECO:0007669"/>
    <property type="project" value="TreeGrafter"/>
</dbReference>
<dbReference type="InterPro" id="IPR011257">
    <property type="entry name" value="DNA_glycosylase"/>
</dbReference>
<dbReference type="GO" id="GO:0000701">
    <property type="term" value="F:purine-specific mismatch base pair DNA N-glycosylase activity"/>
    <property type="evidence" value="ECO:0007669"/>
    <property type="project" value="UniProtKB-EC"/>
</dbReference>
<keyword evidence="9" id="KW-0408">Iron</keyword>
<keyword evidence="15" id="KW-1185">Reference proteome</keyword>
<name>A0AAW1PJB6_9CHLO</name>
<gene>
    <name evidence="14" type="ORF">WJX72_000467</name>
</gene>
<dbReference type="PANTHER" id="PTHR42944:SF1">
    <property type="entry name" value="ADENINE DNA GLYCOSYLASE"/>
    <property type="match status" value="1"/>
</dbReference>
<feature type="domain" description="HhH-GPD" evidence="13">
    <location>
        <begin position="101"/>
        <end position="252"/>
    </location>
</feature>
<keyword evidence="11" id="KW-0234">DNA repair</keyword>
<accession>A0AAW1PJB6</accession>
<dbReference type="GO" id="GO:0006284">
    <property type="term" value="P:base-excision repair"/>
    <property type="evidence" value="ECO:0007669"/>
    <property type="project" value="InterPro"/>
</dbReference>
<dbReference type="EC" id="3.2.2.31" evidence="4"/>
<protein>
    <recommendedName>
        <fullName evidence="5">Adenine DNA glycosylase</fullName>
        <ecNumber evidence="4">3.2.2.31</ecNumber>
    </recommendedName>
</protein>
<dbReference type="InterPro" id="IPR023170">
    <property type="entry name" value="HhH_base_excis_C"/>
</dbReference>
<evidence type="ECO:0000256" key="1">
    <source>
        <dbReference type="ARBA" id="ARBA00000843"/>
    </source>
</evidence>
<evidence type="ECO:0000256" key="2">
    <source>
        <dbReference type="ARBA" id="ARBA00001966"/>
    </source>
</evidence>
<dbReference type="EMBL" id="JALJOR010000010">
    <property type="protein sequence ID" value="KAK9809860.1"/>
    <property type="molecule type" value="Genomic_DNA"/>
</dbReference>
<keyword evidence="7" id="KW-0227">DNA damage</keyword>
<evidence type="ECO:0000256" key="10">
    <source>
        <dbReference type="ARBA" id="ARBA00023014"/>
    </source>
</evidence>
<dbReference type="GO" id="GO:0046872">
    <property type="term" value="F:metal ion binding"/>
    <property type="evidence" value="ECO:0007669"/>
    <property type="project" value="UniProtKB-KW"/>
</dbReference>
<dbReference type="Gene3D" id="1.10.340.30">
    <property type="entry name" value="Hypothetical protein, domain 2"/>
    <property type="match status" value="1"/>
</dbReference>
<keyword evidence="10" id="KW-0411">Iron-sulfur</keyword>
<dbReference type="PANTHER" id="PTHR42944">
    <property type="entry name" value="ADENINE DNA GLYCOSYLASE"/>
    <property type="match status" value="1"/>
</dbReference>
<evidence type="ECO:0000256" key="12">
    <source>
        <dbReference type="ARBA" id="ARBA00023295"/>
    </source>
</evidence>
<keyword evidence="8" id="KW-0378">Hydrolase</keyword>
<evidence type="ECO:0000256" key="7">
    <source>
        <dbReference type="ARBA" id="ARBA00022763"/>
    </source>
</evidence>
<comment type="cofactor">
    <cofactor evidence="2">
        <name>[4Fe-4S] cluster</name>
        <dbReference type="ChEBI" id="CHEBI:49883"/>
    </cofactor>
</comment>
<evidence type="ECO:0000256" key="8">
    <source>
        <dbReference type="ARBA" id="ARBA00022801"/>
    </source>
</evidence>
<evidence type="ECO:0000256" key="5">
    <source>
        <dbReference type="ARBA" id="ARBA00022023"/>
    </source>
</evidence>
<dbReference type="Pfam" id="PF00730">
    <property type="entry name" value="HhH-GPD"/>
    <property type="match status" value="1"/>
</dbReference>
<dbReference type="SUPFAM" id="SSF48150">
    <property type="entry name" value="DNA-glycosylase"/>
    <property type="match status" value="1"/>
</dbReference>
<dbReference type="PROSITE" id="PS01155">
    <property type="entry name" value="ENDONUCLEASE_III_2"/>
    <property type="match status" value="1"/>
</dbReference>
<dbReference type="InterPro" id="IPR044298">
    <property type="entry name" value="MIG/MutY"/>
</dbReference>
<dbReference type="GO" id="GO:0051536">
    <property type="term" value="F:iron-sulfur cluster binding"/>
    <property type="evidence" value="ECO:0007669"/>
    <property type="project" value="UniProtKB-KW"/>
</dbReference>
<evidence type="ECO:0000256" key="3">
    <source>
        <dbReference type="ARBA" id="ARBA00008343"/>
    </source>
</evidence>
<comment type="similarity">
    <text evidence="3">Belongs to the Nth/MutY family.</text>
</comment>
<comment type="catalytic activity">
    <reaction evidence="1">
        <text>Hydrolyzes free adenine bases from 7,8-dihydro-8-oxoguanine:adenine mismatched double-stranded DNA, leaving an apurinic site.</text>
        <dbReference type="EC" id="3.2.2.31"/>
    </reaction>
</comment>
<dbReference type="GO" id="GO:0035485">
    <property type="term" value="F:adenine/guanine mispair binding"/>
    <property type="evidence" value="ECO:0007669"/>
    <property type="project" value="TreeGrafter"/>
</dbReference>
<proteinExistence type="inferred from homology"/>
<dbReference type="CDD" id="cd00056">
    <property type="entry name" value="ENDO3c"/>
    <property type="match status" value="1"/>
</dbReference>
<keyword evidence="6" id="KW-0479">Metal-binding</keyword>
<dbReference type="AlphaFoldDB" id="A0AAW1PJB6"/>